<name>A0A075V9Y1_9PSEU</name>
<sequence length="166" mass="18192">MYLYVVPTGPKDSGFIGIDATVADEAIVRAYAKQYEDDGHPCLVIPGRPGVPKGSTIEAFQGFPAMIYRAIEARGHGFRLARHRSVVITGDGVAPPYRISIPSAAKPPVTLARVNRQLVAYPVIPPDPGFLPYRFGEAFLWSDDPRWSRIAGQRAPIPLFDYTEPA</sequence>
<evidence type="ECO:0000313" key="2">
    <source>
        <dbReference type="Proteomes" id="UP000028492"/>
    </source>
</evidence>
<dbReference type="AlphaFoldDB" id="A0A075V9Y1"/>
<keyword evidence="2" id="KW-1185">Reference proteome</keyword>
<geneLocation type="plasmid" evidence="1 2">
    <name>pAmyja1</name>
</geneLocation>
<dbReference type="HOGENOM" id="CLU_1599287_0_0_11"/>
<dbReference type="Proteomes" id="UP000028492">
    <property type="component" value="Plasmid pAmyja1"/>
</dbReference>
<dbReference type="KEGG" id="aja:AJAP_42835"/>
<accession>A0A075V9Y1</accession>
<keyword evidence="1" id="KW-0614">Plasmid</keyword>
<dbReference type="RefSeq" id="WP_040133708.1">
    <property type="nucleotide sequence ID" value="NZ_CP008954.1"/>
</dbReference>
<protein>
    <submittedName>
        <fullName evidence="1">Uncharacterized protein</fullName>
    </submittedName>
</protein>
<proteinExistence type="predicted"/>
<gene>
    <name evidence="1" type="ORF">AJAP_42835</name>
</gene>
<evidence type="ECO:0000313" key="1">
    <source>
        <dbReference type="EMBL" id="AIG81334.1"/>
    </source>
</evidence>
<organism evidence="1 2">
    <name type="scientific">Amycolatopsis japonica</name>
    <dbReference type="NCBI Taxonomy" id="208439"/>
    <lineage>
        <taxon>Bacteria</taxon>
        <taxon>Bacillati</taxon>
        <taxon>Actinomycetota</taxon>
        <taxon>Actinomycetes</taxon>
        <taxon>Pseudonocardiales</taxon>
        <taxon>Pseudonocardiaceae</taxon>
        <taxon>Amycolatopsis</taxon>
        <taxon>Amycolatopsis japonica group</taxon>
    </lineage>
</organism>
<dbReference type="EMBL" id="CP008954">
    <property type="protein sequence ID" value="AIG81334.1"/>
    <property type="molecule type" value="Genomic_DNA"/>
</dbReference>
<reference evidence="1 2" key="1">
    <citation type="journal article" date="2014" name="J. Biotechnol.">
        <title>Complete genome sequence of the actinobacterium Amycolatopsis japonica MG417-CF17(T) (=DSM 44213T) producing (S,S)-N,N'-ethylenediaminedisuccinic acid.</title>
        <authorList>
            <person name="Stegmann E."/>
            <person name="Albersmeier A."/>
            <person name="Spohn M."/>
            <person name="Gert H."/>
            <person name="Weber T."/>
            <person name="Wohlleben W."/>
            <person name="Kalinowski J."/>
            <person name="Ruckert C."/>
        </authorList>
    </citation>
    <scope>NUCLEOTIDE SEQUENCE [LARGE SCALE GENOMIC DNA]</scope>
    <source>
        <strain evidence="2">MG417-CF17 (DSM 44213)</strain>
        <plasmid evidence="1">pAmyja1</plasmid>
    </source>
</reference>